<dbReference type="EMBL" id="CP039704">
    <property type="protein sequence ID" value="QCI78627.1"/>
    <property type="molecule type" value="Genomic_DNA"/>
</dbReference>
<name>A0A4D7C7V1_9SPHN</name>
<dbReference type="Pfam" id="PF13779">
    <property type="entry name" value="DUF4175"/>
    <property type="match status" value="1"/>
</dbReference>
<keyword evidence="4" id="KW-1185">Reference proteome</keyword>
<evidence type="ECO:0000313" key="2">
    <source>
        <dbReference type="EMBL" id="QCI78627.1"/>
    </source>
</evidence>
<organism evidence="2 4">
    <name type="scientific">Hankyongella ginsenosidimutans</name>
    <dbReference type="NCBI Taxonomy" id="1763828"/>
    <lineage>
        <taxon>Bacteria</taxon>
        <taxon>Pseudomonadati</taxon>
        <taxon>Pseudomonadota</taxon>
        <taxon>Alphaproteobacteria</taxon>
        <taxon>Sphingomonadales</taxon>
        <taxon>Sphingomonadaceae</taxon>
        <taxon>Hankyongella</taxon>
    </lineage>
</organism>
<dbReference type="AlphaFoldDB" id="A0A4D7C7V1"/>
<sequence length="184" mass="19377">MGALGRNDGALAAQMKGLEQALSRFLADALRKAMQSPQSAQPSGPVRMLDAGAFDSMLNALRERLAAGDAAGAQEILQALRSVVENLRVANGPQNVVAAEVGRMIAAQQQIARQTTQGQQAAQGMQPAQQGLGQRAAALAQRLPGGEAAGQLRRAAQAMRRAAGQLGQGMALRRRLPRPRRCRP</sequence>
<reference evidence="4" key="1">
    <citation type="submission" date="2019-04" db="EMBL/GenBank/DDBJ databases">
        <title>Complete genome sequence of Sphingomonas sp. W1-2-3.</title>
        <authorList>
            <person name="Im W.T."/>
        </authorList>
    </citation>
    <scope>NUCLEOTIDE SEQUENCE [LARGE SCALE GENOMIC DNA]</scope>
    <source>
        <strain evidence="4">W1-2-3</strain>
    </source>
</reference>
<feature type="compositionally biased region" description="Basic residues" evidence="1">
    <location>
        <begin position="172"/>
        <end position="184"/>
    </location>
</feature>
<dbReference type="KEGG" id="hgn:E6W36_15905"/>
<evidence type="ECO:0000256" key="1">
    <source>
        <dbReference type="SAM" id="MobiDB-lite"/>
    </source>
</evidence>
<evidence type="ECO:0000313" key="3">
    <source>
        <dbReference type="EMBL" id="QCI80457.1"/>
    </source>
</evidence>
<dbReference type="EMBL" id="CP039704">
    <property type="protein sequence ID" value="QCI80457.1"/>
    <property type="molecule type" value="Genomic_DNA"/>
</dbReference>
<dbReference type="KEGG" id="hgn:E6W36_00235"/>
<dbReference type="RefSeq" id="WP_222873355.1">
    <property type="nucleotide sequence ID" value="NZ_CP039704.1"/>
</dbReference>
<evidence type="ECO:0000313" key="4">
    <source>
        <dbReference type="Proteomes" id="UP000298714"/>
    </source>
</evidence>
<dbReference type="InterPro" id="IPR012683">
    <property type="entry name" value="CHP02302_TM"/>
</dbReference>
<proteinExistence type="predicted"/>
<feature type="region of interest" description="Disordered" evidence="1">
    <location>
        <begin position="163"/>
        <end position="184"/>
    </location>
</feature>
<dbReference type="Proteomes" id="UP000298714">
    <property type="component" value="Chromosome"/>
</dbReference>
<feature type="region of interest" description="Disordered" evidence="1">
    <location>
        <begin position="118"/>
        <end position="137"/>
    </location>
</feature>
<protein>
    <submittedName>
        <fullName evidence="2">DUF4175 domain-containing protein</fullName>
    </submittedName>
</protein>
<gene>
    <name evidence="2" type="ORF">E6W36_00235</name>
    <name evidence="3" type="ORF">E6W36_15905</name>
</gene>
<reference evidence="2" key="2">
    <citation type="journal article" date="2020" name="Antonie Van Leeuwenhoek">
        <title>Hankyongella ginsenosidimutans gen. nov., sp. nov., isolated from mineral water with ginsenoside coverting activity.</title>
        <authorList>
            <person name="Siddiqi M.Z."/>
            <person name="Im W.T."/>
        </authorList>
    </citation>
    <scope>NUCLEOTIDE SEQUENCE</scope>
    <source>
        <strain evidence="2">W1-2-3</strain>
    </source>
</reference>
<accession>A0A4D7C7V1</accession>